<proteinExistence type="predicted"/>
<dbReference type="Proteomes" id="UP000548787">
    <property type="component" value="Unassembled WGS sequence"/>
</dbReference>
<comment type="caution">
    <text evidence="1">The sequence shown here is derived from an EMBL/GenBank/DDBJ whole genome shotgun (WGS) entry which is preliminary data.</text>
</comment>
<evidence type="ECO:0000313" key="2">
    <source>
        <dbReference type="Proteomes" id="UP000548787"/>
    </source>
</evidence>
<dbReference type="EMBL" id="JABJVM010000011">
    <property type="protein sequence ID" value="MBA3926903.1"/>
    <property type="molecule type" value="Genomic_DNA"/>
</dbReference>
<organism evidence="1 2">
    <name type="scientific">Listeria rustica</name>
    <dbReference type="NCBI Taxonomy" id="2713503"/>
    <lineage>
        <taxon>Bacteria</taxon>
        <taxon>Bacillati</taxon>
        <taxon>Bacillota</taxon>
        <taxon>Bacilli</taxon>
        <taxon>Bacillales</taxon>
        <taxon>Listeriaceae</taxon>
        <taxon>Listeria</taxon>
    </lineage>
</organism>
<evidence type="ECO:0000313" key="1">
    <source>
        <dbReference type="EMBL" id="MBA3926903.1"/>
    </source>
</evidence>
<gene>
    <name evidence="1" type="ORF">HPK16_11165</name>
</gene>
<sequence length="239" mass="26342">MKKKITGTLLIVGMSVLSLGGLLQNGQEVQATSAIGILPSPPQEPEIPSIPSEAEELSVKYIALNESLFAFDTTPNTREYTTYINNKKIETQTVGRYDFLSQGAHRNQIVKNLKLKIGDTIRVDSKDNNNILYTGKTLVIDKTVPLNRPFATNTIYAGDTQFTINALLNTPYLRIFINGTEIPGEFLIVHVPSRTSPNIFTINPLSTPLKKGDRVQIIGFTFNTADVLVNTGDFTTIVK</sequence>
<keyword evidence="2" id="KW-1185">Reference proteome</keyword>
<reference evidence="1 2" key="1">
    <citation type="submission" date="2020-05" db="EMBL/GenBank/DDBJ databases">
        <authorList>
            <person name="Carlin C.R."/>
        </authorList>
    </citation>
    <scope>NUCLEOTIDE SEQUENCE [LARGE SCALE GENOMIC DNA]</scope>
    <source>
        <strain evidence="1 2">FSL W9-0585</strain>
    </source>
</reference>
<protein>
    <submittedName>
        <fullName evidence="1">Uncharacterized protein</fullName>
    </submittedName>
</protein>
<name>A0A7W1T7J5_9LIST</name>
<accession>A0A7W1T7J5</accession>
<dbReference type="AlphaFoldDB" id="A0A7W1T7J5"/>
<reference evidence="1 2" key="2">
    <citation type="submission" date="2020-08" db="EMBL/GenBank/DDBJ databases">
        <title>Listeria ohnekaius sp. nov. and Listeria portnoyii sp. nov. isolated from non-agricultural and natural environments.</title>
        <authorList>
            <person name="Weller D."/>
            <person name="Belias A.M."/>
            <person name="Liao J."/>
            <person name="Guo S."/>
            <person name="Orsi R.H."/>
            <person name="Wiedmann M."/>
        </authorList>
    </citation>
    <scope>NUCLEOTIDE SEQUENCE [LARGE SCALE GENOMIC DNA]</scope>
    <source>
        <strain evidence="1 2">FSL W9-0585</strain>
    </source>
</reference>
<dbReference type="RefSeq" id="WP_181677033.1">
    <property type="nucleotide sequence ID" value="NZ_JABJVM010000011.1"/>
</dbReference>